<evidence type="ECO:0000313" key="3">
    <source>
        <dbReference type="EMBL" id="TMW59725.1"/>
    </source>
</evidence>
<proteinExistence type="predicted"/>
<evidence type="ECO:0000313" key="4">
    <source>
        <dbReference type="Proteomes" id="UP000794436"/>
    </source>
</evidence>
<dbReference type="InterPro" id="IPR046347">
    <property type="entry name" value="bZIP_sf"/>
</dbReference>
<accession>A0A8K1CAW1</accession>
<dbReference type="SUPFAM" id="SSF57959">
    <property type="entry name" value="Leucine zipper domain"/>
    <property type="match status" value="1"/>
</dbReference>
<dbReference type="InterPro" id="IPR004827">
    <property type="entry name" value="bZIP"/>
</dbReference>
<evidence type="ECO:0000259" key="2">
    <source>
        <dbReference type="PROSITE" id="PS50217"/>
    </source>
</evidence>
<reference evidence="3" key="1">
    <citation type="submission" date="2019-03" db="EMBL/GenBank/DDBJ databases">
        <title>Long read genome sequence of the mycoparasitic Pythium oligandrum ATCC 38472 isolated from sugarbeet rhizosphere.</title>
        <authorList>
            <person name="Gaulin E."/>
        </authorList>
    </citation>
    <scope>NUCLEOTIDE SEQUENCE</scope>
    <source>
        <strain evidence="3">ATCC 38472_TT</strain>
    </source>
</reference>
<feature type="compositionally biased region" description="Low complexity" evidence="1">
    <location>
        <begin position="40"/>
        <end position="55"/>
    </location>
</feature>
<gene>
    <name evidence="3" type="ORF">Poli38472_004794</name>
</gene>
<protein>
    <recommendedName>
        <fullName evidence="2">BZIP domain-containing protein</fullName>
    </recommendedName>
</protein>
<dbReference type="AlphaFoldDB" id="A0A8K1CAW1"/>
<dbReference type="PROSITE" id="PS00036">
    <property type="entry name" value="BZIP_BASIC"/>
    <property type="match status" value="1"/>
</dbReference>
<keyword evidence="4" id="KW-1185">Reference proteome</keyword>
<dbReference type="PROSITE" id="PS50217">
    <property type="entry name" value="BZIP"/>
    <property type="match status" value="1"/>
</dbReference>
<dbReference type="Pfam" id="PF07716">
    <property type="entry name" value="bZIP_2"/>
    <property type="match status" value="1"/>
</dbReference>
<organism evidence="3 4">
    <name type="scientific">Pythium oligandrum</name>
    <name type="common">Mycoparasitic fungus</name>
    <dbReference type="NCBI Taxonomy" id="41045"/>
    <lineage>
        <taxon>Eukaryota</taxon>
        <taxon>Sar</taxon>
        <taxon>Stramenopiles</taxon>
        <taxon>Oomycota</taxon>
        <taxon>Peronosporomycetes</taxon>
        <taxon>Pythiales</taxon>
        <taxon>Pythiaceae</taxon>
        <taxon>Pythium</taxon>
    </lineage>
</organism>
<comment type="caution">
    <text evidence="3">The sequence shown here is derived from an EMBL/GenBank/DDBJ whole genome shotgun (WGS) entry which is preliminary data.</text>
</comment>
<dbReference type="Gene3D" id="3.30.160.60">
    <property type="entry name" value="Classic Zinc Finger"/>
    <property type="match status" value="1"/>
</dbReference>
<feature type="compositionally biased region" description="Acidic residues" evidence="1">
    <location>
        <begin position="94"/>
        <end position="105"/>
    </location>
</feature>
<dbReference type="Proteomes" id="UP000794436">
    <property type="component" value="Unassembled WGS sequence"/>
</dbReference>
<dbReference type="GO" id="GO:0003700">
    <property type="term" value="F:DNA-binding transcription factor activity"/>
    <property type="evidence" value="ECO:0007669"/>
    <property type="project" value="InterPro"/>
</dbReference>
<feature type="region of interest" description="Disordered" evidence="1">
    <location>
        <begin position="15"/>
        <end position="174"/>
    </location>
</feature>
<dbReference type="EMBL" id="SPLM01000109">
    <property type="protein sequence ID" value="TMW59725.1"/>
    <property type="molecule type" value="Genomic_DNA"/>
</dbReference>
<sequence length="174" mass="20550">MQATSLFDDSAIRTRPFSLDGFPTRTTRERSHGFGFEGFSSRYQPYQSRSSRTRPLYNTDKIDVASHGDYDSPRSSNLRGSFDYHRDQSPSEFDLLDEEDQEEEASNLSKEELRKHKNRLSAARSRQRSRQRMEQLERMVKELSDKNRRLESELRMLTMQQQQKSTPATLPYYH</sequence>
<feature type="compositionally biased region" description="Polar residues" evidence="1">
    <location>
        <begin position="158"/>
        <end position="168"/>
    </location>
</feature>
<feature type="compositionally biased region" description="Basic and acidic residues" evidence="1">
    <location>
        <begin position="131"/>
        <end position="154"/>
    </location>
</feature>
<name>A0A8K1CAW1_PYTOL</name>
<feature type="compositionally biased region" description="Basic and acidic residues" evidence="1">
    <location>
        <begin position="60"/>
        <end position="72"/>
    </location>
</feature>
<evidence type="ECO:0000256" key="1">
    <source>
        <dbReference type="SAM" id="MobiDB-lite"/>
    </source>
</evidence>
<feature type="domain" description="BZIP" evidence="2">
    <location>
        <begin position="108"/>
        <end position="160"/>
    </location>
</feature>
<feature type="compositionally biased region" description="Basic residues" evidence="1">
    <location>
        <begin position="115"/>
        <end position="130"/>
    </location>
</feature>